<dbReference type="PANTHER" id="PTHR11076">
    <property type="entry name" value="DNA REPAIR POLYMERASE UMUC / TRANSFERASE FAMILY MEMBER"/>
    <property type="match status" value="1"/>
</dbReference>
<dbReference type="PATRIC" id="fig|1121451.3.peg.2735"/>
<dbReference type="GO" id="GO:0003887">
    <property type="term" value="F:DNA-directed DNA polymerase activity"/>
    <property type="evidence" value="ECO:0007669"/>
    <property type="project" value="TreeGrafter"/>
</dbReference>
<evidence type="ECO:0000313" key="7">
    <source>
        <dbReference type="EMBL" id="CCO24790.1"/>
    </source>
</evidence>
<dbReference type="GO" id="GO:0003684">
    <property type="term" value="F:damaged DNA binding"/>
    <property type="evidence" value="ECO:0007669"/>
    <property type="project" value="InterPro"/>
</dbReference>
<dbReference type="SUPFAM" id="SSF56672">
    <property type="entry name" value="DNA/RNA polymerases"/>
    <property type="match status" value="1"/>
</dbReference>
<evidence type="ECO:0000256" key="4">
    <source>
        <dbReference type="ARBA" id="ARBA00023204"/>
    </source>
</evidence>
<dbReference type="InterPro" id="IPR043502">
    <property type="entry name" value="DNA/RNA_pol_sf"/>
</dbReference>
<dbReference type="Pfam" id="PF13438">
    <property type="entry name" value="DUF4113"/>
    <property type="match status" value="1"/>
</dbReference>
<comment type="similarity">
    <text evidence="1">Belongs to the DNA polymerase type-Y family.</text>
</comment>
<dbReference type="Gene3D" id="3.40.1170.60">
    <property type="match status" value="1"/>
</dbReference>
<dbReference type="GO" id="GO:0009432">
    <property type="term" value="P:SOS response"/>
    <property type="evidence" value="ECO:0007669"/>
    <property type="project" value="UniProtKB-KW"/>
</dbReference>
<keyword evidence="2" id="KW-0227">DNA damage</keyword>
<dbReference type="Pfam" id="PF00817">
    <property type="entry name" value="IMS"/>
    <property type="match status" value="1"/>
</dbReference>
<keyword evidence="4" id="KW-0234">DNA repair</keyword>
<sequence>MGRGYLHNSQGRIMRIFALIDCNNFYASCERLFRPALKNSPVVVLSNNDGCVIARSQEAKDVGVPMAAPAFKYKDFFLKNNVHVFSSNYALYGDLSQRVASTLYTFTPEMEVYSIDESFLEFPEHKADELLKIGMEIRNKVFKWTGIPVSVGFGPTKTLAKAANRFAKKENRTNGVFSLCKGVDIDELLDKVPVTDVWGIGRRHGKKLIDRQVTTARLFKDLPDLWIKKNMAVTGLHTALELRGTPCFSLEDAPPPKKTISTSRSFGRPVSALPELEESVAAYVSRAAEKLRGQNSLAGGVMVYLTTNRHNTQPQYSNTATRMFPVATDYTPEIISAAIKGIRSIYKEGYKFKKTKVVLLELSHKYNRQANLLELDDKAGKEKKKSLMKLLDTANKRFGRQTLNYASEGISQLWKMNRNFKSPDYTTNWHELPEIK</sequence>
<reference evidence="7 8" key="1">
    <citation type="submission" date="2012-10" db="EMBL/GenBank/DDBJ databases">
        <authorList>
            <person name="Genoscope - CEA"/>
        </authorList>
    </citation>
    <scope>NUCLEOTIDE SEQUENCE [LARGE SCALE GENOMIC DNA]</scope>
    <source>
        <strain evidence="8">AM13 / DSM 14728</strain>
    </source>
</reference>
<keyword evidence="5" id="KW-0742">SOS response</keyword>
<dbReference type="EMBL" id="FO203522">
    <property type="protein sequence ID" value="CCO24790.1"/>
    <property type="molecule type" value="Genomic_DNA"/>
</dbReference>
<dbReference type="PROSITE" id="PS50173">
    <property type="entry name" value="UMUC"/>
    <property type="match status" value="1"/>
</dbReference>
<evidence type="ECO:0000256" key="2">
    <source>
        <dbReference type="ARBA" id="ARBA00022763"/>
    </source>
</evidence>
<dbReference type="CDD" id="cd01700">
    <property type="entry name" value="PolY_Pol_V_umuC"/>
    <property type="match status" value="1"/>
</dbReference>
<dbReference type="InterPro" id="IPR050116">
    <property type="entry name" value="DNA_polymerase-Y"/>
</dbReference>
<evidence type="ECO:0000256" key="3">
    <source>
        <dbReference type="ARBA" id="ARBA00023199"/>
    </source>
</evidence>
<accession>L0RF14</accession>
<gene>
    <name evidence="7" type="primary">umuC</name>
    <name evidence="7" type="ORF">DESAM_22523</name>
</gene>
<dbReference type="HOGENOM" id="CLU_012348_3_0_7"/>
<evidence type="ECO:0000256" key="5">
    <source>
        <dbReference type="ARBA" id="ARBA00023236"/>
    </source>
</evidence>
<dbReference type="eggNOG" id="COG0389">
    <property type="taxonomic scope" value="Bacteria"/>
</dbReference>
<dbReference type="InterPro" id="IPR025188">
    <property type="entry name" value="DUF4113"/>
</dbReference>
<protein>
    <submittedName>
        <fullName evidence="7">DNA polymerase V, subunit C</fullName>
    </submittedName>
</protein>
<organism evidence="7 8">
    <name type="scientific">Maridesulfovibrio hydrothermalis AM13 = DSM 14728</name>
    <dbReference type="NCBI Taxonomy" id="1121451"/>
    <lineage>
        <taxon>Bacteria</taxon>
        <taxon>Pseudomonadati</taxon>
        <taxon>Thermodesulfobacteriota</taxon>
        <taxon>Desulfovibrionia</taxon>
        <taxon>Desulfovibrionales</taxon>
        <taxon>Desulfovibrionaceae</taxon>
        <taxon>Maridesulfovibrio</taxon>
    </lineage>
</organism>
<dbReference type="GO" id="GO:0005829">
    <property type="term" value="C:cytosol"/>
    <property type="evidence" value="ECO:0007669"/>
    <property type="project" value="TreeGrafter"/>
</dbReference>
<dbReference type="Gene3D" id="3.30.70.270">
    <property type="match status" value="1"/>
</dbReference>
<dbReference type="GO" id="GO:0006281">
    <property type="term" value="P:DNA repair"/>
    <property type="evidence" value="ECO:0007669"/>
    <property type="project" value="UniProtKB-KW"/>
</dbReference>
<keyword evidence="8" id="KW-1185">Reference proteome</keyword>
<evidence type="ECO:0000259" key="6">
    <source>
        <dbReference type="PROSITE" id="PS50173"/>
    </source>
</evidence>
<dbReference type="Pfam" id="PF11799">
    <property type="entry name" value="IMS_C"/>
    <property type="match status" value="1"/>
</dbReference>
<dbReference type="InterPro" id="IPR043128">
    <property type="entry name" value="Rev_trsase/Diguanyl_cyclase"/>
</dbReference>
<name>L0RF14_9BACT</name>
<proteinExistence type="inferred from homology"/>
<dbReference type="GO" id="GO:0042276">
    <property type="term" value="P:error-prone translesion synthesis"/>
    <property type="evidence" value="ECO:0007669"/>
    <property type="project" value="TreeGrafter"/>
</dbReference>
<evidence type="ECO:0000313" key="8">
    <source>
        <dbReference type="Proteomes" id="UP000010808"/>
    </source>
</evidence>
<dbReference type="AlphaFoldDB" id="L0RF14"/>
<keyword evidence="3" id="KW-0741">SOS mutagenesis</keyword>
<feature type="domain" description="UmuC" evidence="6">
    <location>
        <begin position="17"/>
        <end position="201"/>
    </location>
</feature>
<evidence type="ECO:0000256" key="1">
    <source>
        <dbReference type="ARBA" id="ARBA00010945"/>
    </source>
</evidence>
<dbReference type="KEGG" id="dhy:DESAM_22523"/>
<dbReference type="InterPro" id="IPR001126">
    <property type="entry name" value="UmuC"/>
</dbReference>
<dbReference type="InterPro" id="IPR017961">
    <property type="entry name" value="DNA_pol_Y-fam_little_finger"/>
</dbReference>
<dbReference type="Proteomes" id="UP000010808">
    <property type="component" value="Chromosome"/>
</dbReference>
<dbReference type="STRING" id="1121451.DESAM_22523"/>
<dbReference type="PANTHER" id="PTHR11076:SF34">
    <property type="entry name" value="PROTEIN UMUC"/>
    <property type="match status" value="1"/>
</dbReference>